<dbReference type="PANTHER" id="PTHR12815">
    <property type="entry name" value="SORTING AND ASSEMBLY MACHINERY SAMM50 PROTEIN FAMILY MEMBER"/>
    <property type="match status" value="1"/>
</dbReference>
<proteinExistence type="predicted"/>
<evidence type="ECO:0000256" key="2">
    <source>
        <dbReference type="ARBA" id="ARBA00022452"/>
    </source>
</evidence>
<reference evidence="7 8" key="1">
    <citation type="journal article" date="2024" name="Front. Microbiol.">
        <title>Novel thermophilic genera Geochorda gen. nov. and Carboxydochorda gen. nov. from the deep terrestrial subsurface reveal the ecophysiological diversity in the class Limnochordia.</title>
        <authorList>
            <person name="Karnachuk O.V."/>
            <person name="Lukina A.P."/>
            <person name="Avakyan M.R."/>
            <person name="Kadnikov V.V."/>
            <person name="Begmatov S."/>
            <person name="Beletsky A.V."/>
            <person name="Vlasova K.G."/>
            <person name="Novikov A.A."/>
            <person name="Shcherbakova V.A."/>
            <person name="Mardanov A.V."/>
            <person name="Ravin N.V."/>
        </authorList>
    </citation>
    <scope>NUCLEOTIDE SEQUENCE [LARGE SCALE GENOMIC DNA]</scope>
    <source>
        <strain evidence="7 8">L945</strain>
    </source>
</reference>
<feature type="domain" description="POTRA" evidence="6">
    <location>
        <begin position="223"/>
        <end position="297"/>
    </location>
</feature>
<sequence>MTARIRRTRAPVLRIAVAILAVTTVAAWAAVASAQAPPAQGAPPGQSPAQQQALPPAMVRAVVVSGNNEVPASQILDAITHTQPGKSLSREDIQADQRAILAMGYFRSVSVDVQSITLSSGTGPGEPVPVRVIFTVTENPVLRKVIVNAQPEVAPLLAKAGATPASLGALLELPTGKVAHGPTITRQLQDLPGKIWQRYGVLTSPGSVDLDDEGTLTVEVLPVRVGRIDVTGNNKTRPYVITRELSIKPGEVLQRADLEKSLRRVLMLQLFEEVNADLKGIPDKPDEVAVQVSVKERRTGNIQMGITWSQHEGPAGLLDVSDANFLGRAQQVGLAINYGANAQRYQVSFTEPYVDRSGTSLGFKLSWEQAKKPLDSNNPGGPQYWDRRYGGEVTLGRPLSEFTRGYLTFTQNKWEAPLVEGSGPSGIEEGTLRSVRLSTMTDTSNHPFNPSTGQRLRLSAEVAGLGGDFHFNKFEGSYSQYVPVQLFGTWQHVIAGRISLGDLISFDPQPPDQELFRLGGAESLRGYGYGTFSGTRMAMGNLEYRFPIYEMLSGVLFFDSGMAWKDGEQVDLRDLKWDAGLGLRIDIGALGMIRLDYGMTRESSGQFHFSIGQQF</sequence>
<evidence type="ECO:0000256" key="3">
    <source>
        <dbReference type="ARBA" id="ARBA00022692"/>
    </source>
</evidence>
<dbReference type="InterPro" id="IPR010827">
    <property type="entry name" value="BamA/TamA_POTRA"/>
</dbReference>
<dbReference type="RefSeq" id="WP_324716185.1">
    <property type="nucleotide sequence ID" value="NZ_CP141615.1"/>
</dbReference>
<keyword evidence="5" id="KW-0732">Signal</keyword>
<protein>
    <submittedName>
        <fullName evidence="7">BamA/TamA family outer membrane protein</fullName>
    </submittedName>
</protein>
<keyword evidence="8" id="KW-1185">Reference proteome</keyword>
<comment type="subcellular location">
    <subcellularLocation>
        <location evidence="1">Membrane</location>
    </subcellularLocation>
</comment>
<dbReference type="Gene3D" id="2.40.160.50">
    <property type="entry name" value="membrane protein fhac: a member of the omp85/tpsb transporter family"/>
    <property type="match status" value="1"/>
</dbReference>
<keyword evidence="3" id="KW-0812">Transmembrane</keyword>
<dbReference type="InterPro" id="IPR000184">
    <property type="entry name" value="Bac_surfAg_D15"/>
</dbReference>
<dbReference type="Gene3D" id="3.10.20.310">
    <property type="entry name" value="membrane protein fhac"/>
    <property type="match status" value="2"/>
</dbReference>
<evidence type="ECO:0000256" key="5">
    <source>
        <dbReference type="SAM" id="SignalP"/>
    </source>
</evidence>
<evidence type="ECO:0000313" key="8">
    <source>
        <dbReference type="Proteomes" id="UP001332192"/>
    </source>
</evidence>
<feature type="domain" description="POTRA" evidence="6">
    <location>
        <begin position="57"/>
        <end position="139"/>
    </location>
</feature>
<name>A0ABZ1BW72_9FIRM</name>
<keyword evidence="4" id="KW-0472">Membrane</keyword>
<evidence type="ECO:0000313" key="7">
    <source>
        <dbReference type="EMBL" id="WRP16913.1"/>
    </source>
</evidence>
<evidence type="ECO:0000256" key="4">
    <source>
        <dbReference type="ARBA" id="ARBA00023136"/>
    </source>
</evidence>
<dbReference type="PANTHER" id="PTHR12815:SF18">
    <property type="entry name" value="SORTING AND ASSEMBLY MACHINERY COMPONENT 50 HOMOLOG"/>
    <property type="match status" value="1"/>
</dbReference>
<gene>
    <name evidence="7" type="ORF">U7230_12595</name>
</gene>
<dbReference type="EMBL" id="CP141615">
    <property type="protein sequence ID" value="WRP16913.1"/>
    <property type="molecule type" value="Genomic_DNA"/>
</dbReference>
<dbReference type="Pfam" id="PF07244">
    <property type="entry name" value="POTRA"/>
    <property type="match status" value="2"/>
</dbReference>
<keyword evidence="2" id="KW-1134">Transmembrane beta strand</keyword>
<dbReference type="InterPro" id="IPR039910">
    <property type="entry name" value="D15-like"/>
</dbReference>
<dbReference type="Proteomes" id="UP001332192">
    <property type="component" value="Chromosome"/>
</dbReference>
<dbReference type="PROSITE" id="PS51779">
    <property type="entry name" value="POTRA"/>
    <property type="match status" value="2"/>
</dbReference>
<accession>A0ABZ1BW72</accession>
<feature type="signal peptide" evidence="5">
    <location>
        <begin position="1"/>
        <end position="29"/>
    </location>
</feature>
<organism evidence="7 8">
    <name type="scientific">Carboxydichorda subterranea</name>
    <dbReference type="NCBI Taxonomy" id="3109565"/>
    <lineage>
        <taxon>Bacteria</taxon>
        <taxon>Bacillati</taxon>
        <taxon>Bacillota</taxon>
        <taxon>Limnochordia</taxon>
        <taxon>Limnochordales</taxon>
        <taxon>Geochordaceae</taxon>
        <taxon>Carboxydichorda</taxon>
    </lineage>
</organism>
<evidence type="ECO:0000256" key="1">
    <source>
        <dbReference type="ARBA" id="ARBA00004370"/>
    </source>
</evidence>
<dbReference type="InterPro" id="IPR034746">
    <property type="entry name" value="POTRA"/>
</dbReference>
<feature type="chain" id="PRO_5045977417" evidence="5">
    <location>
        <begin position="30"/>
        <end position="615"/>
    </location>
</feature>
<evidence type="ECO:0000259" key="6">
    <source>
        <dbReference type="PROSITE" id="PS51779"/>
    </source>
</evidence>
<dbReference type="Pfam" id="PF01103">
    <property type="entry name" value="Omp85"/>
    <property type="match status" value="1"/>
</dbReference>